<keyword evidence="1" id="KW-1133">Transmembrane helix</keyword>
<keyword evidence="3" id="KW-1185">Reference proteome</keyword>
<evidence type="ECO:0000313" key="3">
    <source>
        <dbReference type="Proteomes" id="UP000184109"/>
    </source>
</evidence>
<dbReference type="Proteomes" id="UP000184109">
    <property type="component" value="Unassembled WGS sequence"/>
</dbReference>
<name>A0A1M5W1S6_9FLAO</name>
<protein>
    <recommendedName>
        <fullName evidence="4">DUF3592 domain-containing protein</fullName>
    </recommendedName>
</protein>
<evidence type="ECO:0000313" key="2">
    <source>
        <dbReference type="EMBL" id="SHH81390.1"/>
    </source>
</evidence>
<sequence>MNKIIFPFIIVCVVIIAFVIKLNYKEKIMENAATTTGKVMNEFQRGKLPYCEFTYTVNDIIYNKKQEVPMHLKNKVTDSIFTILYDADNPKNAMIKFK</sequence>
<dbReference type="OrthoDB" id="9862076at2"/>
<dbReference type="EMBL" id="FQXQ01000004">
    <property type="protein sequence ID" value="SHH81390.1"/>
    <property type="molecule type" value="Genomic_DNA"/>
</dbReference>
<evidence type="ECO:0000256" key="1">
    <source>
        <dbReference type="SAM" id="Phobius"/>
    </source>
</evidence>
<proteinExistence type="predicted"/>
<evidence type="ECO:0008006" key="4">
    <source>
        <dbReference type="Google" id="ProtNLM"/>
    </source>
</evidence>
<feature type="transmembrane region" description="Helical" evidence="1">
    <location>
        <begin position="6"/>
        <end position="24"/>
    </location>
</feature>
<organism evidence="2 3">
    <name type="scientific">Wenyingzhuangia marina</name>
    <dbReference type="NCBI Taxonomy" id="1195760"/>
    <lineage>
        <taxon>Bacteria</taxon>
        <taxon>Pseudomonadati</taxon>
        <taxon>Bacteroidota</taxon>
        <taxon>Flavobacteriia</taxon>
        <taxon>Flavobacteriales</taxon>
        <taxon>Flavobacteriaceae</taxon>
        <taxon>Wenyingzhuangia</taxon>
    </lineage>
</organism>
<accession>A0A1M5W1S6</accession>
<keyword evidence="1" id="KW-0812">Transmembrane</keyword>
<keyword evidence="1" id="KW-0472">Membrane</keyword>
<gene>
    <name evidence="2" type="ORF">SAMN05444281_2130</name>
</gene>
<dbReference type="STRING" id="1195760.SAMN05444281_2130"/>
<reference evidence="3" key="1">
    <citation type="submission" date="2016-11" db="EMBL/GenBank/DDBJ databases">
        <authorList>
            <person name="Varghese N."/>
            <person name="Submissions S."/>
        </authorList>
    </citation>
    <scope>NUCLEOTIDE SEQUENCE [LARGE SCALE GENOMIC DNA]</scope>
    <source>
        <strain evidence="3">DSM 100572</strain>
    </source>
</reference>
<dbReference type="AlphaFoldDB" id="A0A1M5W1S6"/>
<dbReference type="RefSeq" id="WP_073121310.1">
    <property type="nucleotide sequence ID" value="NZ_BMEN01000004.1"/>
</dbReference>